<protein>
    <submittedName>
        <fullName evidence="1">SapC family protein</fullName>
    </submittedName>
</protein>
<dbReference type="EMBL" id="JAHGAW010000005">
    <property type="protein sequence ID" value="MBT2186905.1"/>
    <property type="molecule type" value="Genomic_DNA"/>
</dbReference>
<evidence type="ECO:0000313" key="2">
    <source>
        <dbReference type="Proteomes" id="UP001138757"/>
    </source>
</evidence>
<evidence type="ECO:0000313" key="1">
    <source>
        <dbReference type="EMBL" id="MBT2186905.1"/>
    </source>
</evidence>
<dbReference type="RefSeq" id="WP_214622665.1">
    <property type="nucleotide sequence ID" value="NZ_JAHGAW010000005.1"/>
</dbReference>
<reference evidence="1" key="1">
    <citation type="submission" date="2021-05" db="EMBL/GenBank/DDBJ databases">
        <title>Genome of Sphingobium sp. strain.</title>
        <authorList>
            <person name="Fan R."/>
        </authorList>
    </citation>
    <scope>NUCLEOTIDE SEQUENCE</scope>
    <source>
        <strain evidence="1">H33</strain>
    </source>
</reference>
<dbReference type="Pfam" id="PF07277">
    <property type="entry name" value="SapC"/>
    <property type="match status" value="1"/>
</dbReference>
<dbReference type="InterPro" id="IPR010836">
    <property type="entry name" value="SapC"/>
</dbReference>
<name>A0A9X1DBN6_9SPHN</name>
<dbReference type="AlphaFoldDB" id="A0A9X1DBN6"/>
<dbReference type="Proteomes" id="UP001138757">
    <property type="component" value="Unassembled WGS sequence"/>
</dbReference>
<comment type="caution">
    <text evidence="1">The sequence shown here is derived from an EMBL/GenBank/DDBJ whole genome shotgun (WGS) entry which is preliminary data.</text>
</comment>
<proteinExistence type="predicted"/>
<accession>A0A9X1DBN6</accession>
<sequence length="259" mass="29375">MASAPQTQTLPMLYNDLVPLNVEMHSNFKVRVENKAPYIVGVHAVPLTIEEFAPCQRFMPIVFSAGDNPVPLALMGLNEGANTLVDAEGKLHREDGYVPAYVRRYPWMLVRLDPEKDEMSLCFDPTCDMIGEFEEGEPLIADGEATQMTKDLLQFCEQFEESAARTNMFMTELKETGLLMDGELSIQIPESNDPFVYRGFLMVNEEKLRELRGDQLRKMMQNGMLPLLYAHLFSLQNMTDIFNRQRAQGLGPVPAFQIS</sequence>
<gene>
    <name evidence="1" type="ORF">KK488_08095</name>
</gene>
<organism evidence="1 2">
    <name type="scientific">Sphingobium nicotianae</name>
    <dbReference type="NCBI Taxonomy" id="2782607"/>
    <lineage>
        <taxon>Bacteria</taxon>
        <taxon>Pseudomonadati</taxon>
        <taxon>Pseudomonadota</taxon>
        <taxon>Alphaproteobacteria</taxon>
        <taxon>Sphingomonadales</taxon>
        <taxon>Sphingomonadaceae</taxon>
        <taxon>Sphingobium</taxon>
    </lineage>
</organism>
<keyword evidence="2" id="KW-1185">Reference proteome</keyword>